<dbReference type="Gene3D" id="2.40.50.140">
    <property type="entry name" value="Nucleic acid-binding proteins"/>
    <property type="match status" value="1"/>
</dbReference>
<dbReference type="InterPro" id="IPR012340">
    <property type="entry name" value="NA-bd_OB-fold"/>
</dbReference>
<evidence type="ECO:0000313" key="1">
    <source>
        <dbReference type="EMBL" id="KAG9269193.1"/>
    </source>
</evidence>
<evidence type="ECO:0000313" key="2">
    <source>
        <dbReference type="Proteomes" id="UP000752171"/>
    </source>
</evidence>
<dbReference type="AlphaFoldDB" id="A0A8T2LBX0"/>
<name>A0A8T2LBX0_ASTMX</name>
<gene>
    <name evidence="1" type="ORF">AMEX_G16190</name>
</gene>
<proteinExistence type="predicted"/>
<sequence length="106" mass="11628">MPAGKTVSLVEVKVLSVSPSTTVVKIRGTDREGRSCRISDDTAELELQLWEKHIEKVQNLKSYAFSHLSMRVFNGKVHLTTTLGTECTVVADLQVSEASVAPRMPS</sequence>
<dbReference type="Proteomes" id="UP000752171">
    <property type="component" value="Unassembled WGS sequence"/>
</dbReference>
<reference evidence="1 2" key="1">
    <citation type="submission" date="2021-07" db="EMBL/GenBank/DDBJ databases">
        <authorList>
            <person name="Imarazene B."/>
            <person name="Zahm M."/>
            <person name="Klopp C."/>
            <person name="Cabau C."/>
            <person name="Beille S."/>
            <person name="Jouanno E."/>
            <person name="Castinel A."/>
            <person name="Lluch J."/>
            <person name="Gil L."/>
            <person name="Kuchtly C."/>
            <person name="Lopez Roques C."/>
            <person name="Donnadieu C."/>
            <person name="Parrinello H."/>
            <person name="Journot L."/>
            <person name="Du K."/>
            <person name="Schartl M."/>
            <person name="Retaux S."/>
            <person name="Guiguen Y."/>
        </authorList>
    </citation>
    <scope>NUCLEOTIDE SEQUENCE [LARGE SCALE GENOMIC DNA]</scope>
    <source>
        <strain evidence="1">Pach_M1</strain>
        <tissue evidence="1">Testis</tissue>
    </source>
</reference>
<dbReference type="SUPFAM" id="SSF50249">
    <property type="entry name" value="Nucleic acid-binding proteins"/>
    <property type="match status" value="1"/>
</dbReference>
<dbReference type="EMBL" id="JAICCE010000013">
    <property type="protein sequence ID" value="KAG9269193.1"/>
    <property type="molecule type" value="Genomic_DNA"/>
</dbReference>
<protein>
    <submittedName>
        <fullName evidence="1">Uncharacterized protein</fullName>
    </submittedName>
</protein>
<comment type="caution">
    <text evidence="1">The sequence shown here is derived from an EMBL/GenBank/DDBJ whole genome shotgun (WGS) entry which is preliminary data.</text>
</comment>
<accession>A0A8T2LBX0</accession>
<organism evidence="1 2">
    <name type="scientific">Astyanax mexicanus</name>
    <name type="common">Blind cave fish</name>
    <name type="synonym">Astyanax fasciatus mexicanus</name>
    <dbReference type="NCBI Taxonomy" id="7994"/>
    <lineage>
        <taxon>Eukaryota</taxon>
        <taxon>Metazoa</taxon>
        <taxon>Chordata</taxon>
        <taxon>Craniata</taxon>
        <taxon>Vertebrata</taxon>
        <taxon>Euteleostomi</taxon>
        <taxon>Actinopterygii</taxon>
        <taxon>Neopterygii</taxon>
        <taxon>Teleostei</taxon>
        <taxon>Ostariophysi</taxon>
        <taxon>Characiformes</taxon>
        <taxon>Characoidei</taxon>
        <taxon>Acestrorhamphidae</taxon>
        <taxon>Acestrorhamphinae</taxon>
        <taxon>Astyanax</taxon>
    </lineage>
</organism>